<name>A0ACC6L1J9_9SPHI</name>
<proteinExistence type="predicted"/>
<evidence type="ECO:0000313" key="2">
    <source>
        <dbReference type="Proteomes" id="UP001246858"/>
    </source>
</evidence>
<gene>
    <name evidence="1" type="ORF">J2X78_003874</name>
</gene>
<reference evidence="1" key="1">
    <citation type="submission" date="2023-07" db="EMBL/GenBank/DDBJ databases">
        <title>Sorghum-associated microbial communities from plants grown in Nebraska, USA.</title>
        <authorList>
            <person name="Schachtman D."/>
        </authorList>
    </citation>
    <scope>NUCLEOTIDE SEQUENCE</scope>
    <source>
        <strain evidence="1">2697</strain>
    </source>
</reference>
<comment type="caution">
    <text evidence="1">The sequence shown here is derived from an EMBL/GenBank/DDBJ whole genome shotgun (WGS) entry which is preliminary data.</text>
</comment>
<dbReference type="EMBL" id="JAVDTF010000003">
    <property type="protein sequence ID" value="MDR6785300.1"/>
    <property type="molecule type" value="Genomic_DNA"/>
</dbReference>
<organism evidence="1 2">
    <name type="scientific">Pedobacter africanus</name>
    <dbReference type="NCBI Taxonomy" id="151894"/>
    <lineage>
        <taxon>Bacteria</taxon>
        <taxon>Pseudomonadati</taxon>
        <taxon>Bacteroidota</taxon>
        <taxon>Sphingobacteriia</taxon>
        <taxon>Sphingobacteriales</taxon>
        <taxon>Sphingobacteriaceae</taxon>
        <taxon>Pedobacter</taxon>
    </lineage>
</organism>
<dbReference type="Proteomes" id="UP001246858">
    <property type="component" value="Unassembled WGS sequence"/>
</dbReference>
<sequence length="393" mass="43754">MKQLLWLFYIGLCSMVVFSCKQDVPGPIDNDGVAPGPVSNIRVKNLNGAAEITFDVPPAEDLLYIRAVYTTPKGEIRETKVSRFNNSLTVVGFGSTDPCQVSIYAVDKGENASEPVQVTVNPKTPIMKIVRDGITASEEFGGINVKFENKTEADLAIVVLANDSLGHFVPARTYNTKQKLGDFSVRDLKAEKARFGFFVRDRWGNLSDTLYLELKPLFETKFDFRKMRGLMLPTDAGLGYGGKIEPLFDGTNYGTAYEGFYHSNDAARMPQWLSFDMGITAKISRLVYYMRPGYFYDWHGPRDVEIWGTASTPAADGSFNNWVLLATHKQVKVSGLPNGQLSQTDIENGNAGESIAIPASAPRVRYIRFKTLRNWTDGTYVNFNEISVWGDPN</sequence>
<accession>A0ACC6L1J9</accession>
<evidence type="ECO:0000313" key="1">
    <source>
        <dbReference type="EMBL" id="MDR6785300.1"/>
    </source>
</evidence>
<protein>
    <submittedName>
        <fullName evidence="1">Uncharacterized protein</fullName>
    </submittedName>
</protein>
<keyword evidence="2" id="KW-1185">Reference proteome</keyword>